<comment type="similarity">
    <text evidence="1">Belongs to the tectonic family.</text>
</comment>
<dbReference type="GO" id="GO:0060271">
    <property type="term" value="P:cilium assembly"/>
    <property type="evidence" value="ECO:0007669"/>
    <property type="project" value="TreeGrafter"/>
</dbReference>
<feature type="domain" description="Tectonic-1-3" evidence="6">
    <location>
        <begin position="509"/>
        <end position="691"/>
    </location>
</feature>
<dbReference type="InterPro" id="IPR040354">
    <property type="entry name" value="TCTN1-3"/>
</dbReference>
<dbReference type="GO" id="GO:0035869">
    <property type="term" value="C:ciliary transition zone"/>
    <property type="evidence" value="ECO:0007669"/>
    <property type="project" value="TreeGrafter"/>
</dbReference>
<dbReference type="InterPro" id="IPR057724">
    <property type="entry name" value="TCTN1-3_N"/>
</dbReference>
<evidence type="ECO:0000256" key="3">
    <source>
        <dbReference type="ARBA" id="ARBA00022794"/>
    </source>
</evidence>
<feature type="domain" description="Tectonic-1-3" evidence="6">
    <location>
        <begin position="344"/>
        <end position="494"/>
    </location>
</feature>
<comment type="caution">
    <text evidence="8">The sequence shown here is derived from an EMBL/GenBank/DDBJ whole genome shotgun (WGS) entry which is preliminary data.</text>
</comment>
<gene>
    <name evidence="8" type="ORF">HFQ381_LOCUS4301</name>
</gene>
<dbReference type="AlphaFoldDB" id="A0A819YJN6"/>
<dbReference type="PANTHER" id="PTHR14611">
    <property type="entry name" value="TECTONIC FAMILY MEMBER"/>
    <property type="match status" value="1"/>
</dbReference>
<dbReference type="InterPro" id="IPR028172">
    <property type="entry name" value="FT20"/>
</dbReference>
<evidence type="ECO:0000259" key="7">
    <source>
        <dbReference type="Pfam" id="PF25752"/>
    </source>
</evidence>
<name>A0A819YJN6_9BILA</name>
<protein>
    <submittedName>
        <fullName evidence="8">Uncharacterized protein</fullName>
    </submittedName>
</protein>
<evidence type="ECO:0000256" key="2">
    <source>
        <dbReference type="ARBA" id="ARBA00022729"/>
    </source>
</evidence>
<evidence type="ECO:0000259" key="6">
    <source>
        <dbReference type="Pfam" id="PF07773"/>
    </source>
</evidence>
<keyword evidence="3" id="KW-0970">Cilium biogenesis/degradation</keyword>
<keyword evidence="4" id="KW-0325">Glycoprotein</keyword>
<sequence length="746" mass="81949">MVEEALSNFGLFIDDENKIRLIDPERVTDSAELRDECKDFTDNVLEFKKIVDTLIEKTEQYSKQVEAARLKAMGAKNMLKSAAKYRDFEKQQLQSLIKEKMVELERLRTEYESLQKTEREQSEKMEQLSLKAFIFALLITTTSVYCQSVPVTFPTFPVNTDIGSCTCDITANKCDTSCCCDPDCSAADLQALLCSSRANQYTKDDFNEFDFAANSYFPSYVYVKVIACRKNLVYLSIDSVPWDEIQVFSPMGWDGKLLVPWDGIATPIISSVQGSCYKNISIFESNSPYIIQKMGELVCIDYQRFIGSQYYQQPNIQSLNPSLFLRTLNTEDSVVAPPSLQTTSTVYQVGSSILSYNTARSALSYLSLPVSLFNNPLCSGSQTITYMNDFTSTCRQLVSNSTCNNALNPMTYLNALCLIQSPSQSSNATGRIGGCTTLASSSFTGSTCTSALKSLAVQILYSNPTGIVSVNVTPIYRDASITTSYEQAFTVQFIENTPSPAPSNAIRSPGYLQGSSIAIVTVNRSTIHTMSSSQFSILKPLSDGSCGVNSAGIPIVFGENVRSTCTYSTTTTGTCPTGLYFLLMPVTLRSLYVAAYNYSNPTNVTTDWLPVISCTSEIGSPNTVQCQDGILLDGDSPTQCYVKLDIQIAYTNIGSFYNPQHTLSAVIFNYQSVPSSSLTSSSFLVMESVTFQDISGATAIIEGQIPTPDTSLPVDFFYPFSTGQATKSITNSLFSYVLISILFILV</sequence>
<evidence type="ECO:0000256" key="4">
    <source>
        <dbReference type="ARBA" id="ARBA00023180"/>
    </source>
</evidence>
<dbReference type="Pfam" id="PF14931">
    <property type="entry name" value="IFT20"/>
    <property type="match status" value="1"/>
</dbReference>
<organism evidence="8 9">
    <name type="scientific">Rotaria socialis</name>
    <dbReference type="NCBI Taxonomy" id="392032"/>
    <lineage>
        <taxon>Eukaryota</taxon>
        <taxon>Metazoa</taxon>
        <taxon>Spiralia</taxon>
        <taxon>Gnathifera</taxon>
        <taxon>Rotifera</taxon>
        <taxon>Eurotatoria</taxon>
        <taxon>Bdelloidea</taxon>
        <taxon>Philodinida</taxon>
        <taxon>Philodinidae</taxon>
        <taxon>Rotaria</taxon>
    </lineage>
</organism>
<evidence type="ECO:0000313" key="9">
    <source>
        <dbReference type="Proteomes" id="UP000663851"/>
    </source>
</evidence>
<accession>A0A819YJN6</accession>
<dbReference type="PANTHER" id="PTHR14611:SF2">
    <property type="entry name" value="TECTONIC"/>
    <property type="match status" value="1"/>
</dbReference>
<evidence type="ECO:0000313" key="8">
    <source>
        <dbReference type="EMBL" id="CAF4150260.1"/>
    </source>
</evidence>
<feature type="coiled-coil region" evidence="5">
    <location>
        <begin position="51"/>
        <end position="131"/>
    </location>
</feature>
<dbReference type="Proteomes" id="UP000663851">
    <property type="component" value="Unassembled WGS sequence"/>
</dbReference>
<evidence type="ECO:0000256" key="5">
    <source>
        <dbReference type="SAM" id="Coils"/>
    </source>
</evidence>
<keyword evidence="2" id="KW-0732">Signal</keyword>
<dbReference type="Pfam" id="PF07773">
    <property type="entry name" value="TCTN_DUF1619"/>
    <property type="match status" value="2"/>
</dbReference>
<feature type="domain" description="Tectonic-1-3 N-terminal" evidence="7">
    <location>
        <begin position="160"/>
        <end position="196"/>
    </location>
</feature>
<dbReference type="Pfam" id="PF25752">
    <property type="entry name" value="DUF1619_N"/>
    <property type="match status" value="1"/>
</dbReference>
<dbReference type="EMBL" id="CAJOBO010000168">
    <property type="protein sequence ID" value="CAF4150260.1"/>
    <property type="molecule type" value="Genomic_DNA"/>
</dbReference>
<evidence type="ECO:0000256" key="1">
    <source>
        <dbReference type="ARBA" id="ARBA00007633"/>
    </source>
</evidence>
<keyword evidence="5" id="KW-0175">Coiled coil</keyword>
<reference evidence="8" key="1">
    <citation type="submission" date="2021-02" db="EMBL/GenBank/DDBJ databases">
        <authorList>
            <person name="Nowell W R."/>
        </authorList>
    </citation>
    <scope>NUCLEOTIDE SEQUENCE</scope>
</reference>
<proteinExistence type="inferred from homology"/>
<dbReference type="InterPro" id="IPR011677">
    <property type="entry name" value="TCTN1-3_dom"/>
</dbReference>